<feature type="compositionally biased region" description="Pro residues" evidence="1">
    <location>
        <begin position="317"/>
        <end position="334"/>
    </location>
</feature>
<feature type="region of interest" description="Disordered" evidence="1">
    <location>
        <begin position="293"/>
        <end position="340"/>
    </location>
</feature>
<dbReference type="AlphaFoldDB" id="A0A818K0V2"/>
<dbReference type="InterPro" id="IPR051412">
    <property type="entry name" value="Formin_Homology_Diaphanous_sf"/>
</dbReference>
<feature type="compositionally biased region" description="Basic residues" evidence="1">
    <location>
        <begin position="22"/>
        <end position="34"/>
    </location>
</feature>
<reference evidence="3" key="1">
    <citation type="submission" date="2021-02" db="EMBL/GenBank/DDBJ databases">
        <authorList>
            <person name="Nowell W R."/>
        </authorList>
    </citation>
    <scope>NUCLEOTIDE SEQUENCE</scope>
</reference>
<protein>
    <recommendedName>
        <fullName evidence="2">C2H2-type domain-containing protein</fullName>
    </recommendedName>
</protein>
<dbReference type="PANTHER" id="PTHR45691">
    <property type="entry name" value="PROTEIN DIAPHANOUS"/>
    <property type="match status" value="1"/>
</dbReference>
<accession>A0A818K0V2</accession>
<feature type="compositionally biased region" description="Low complexity" evidence="1">
    <location>
        <begin position="65"/>
        <end position="87"/>
    </location>
</feature>
<gene>
    <name evidence="3" type="ORF">OXD698_LOCUS3592</name>
</gene>
<feature type="compositionally biased region" description="Polar residues" evidence="1">
    <location>
        <begin position="296"/>
        <end position="315"/>
    </location>
</feature>
<sequence>MGKHRHKKSFYDVDEDDLESSRRHHHHRRRRRHSSEKQDETKQRVPSMLSFNNSKSYDDESALQSPPIKRQRSSPSSSSNNPQSASKVLSQLIENPEFLANAGPKAREFAETARQLLAKPNLDPTTQQIICAMAQAAVNVGKRLSFSSLVPADQCVDETTVTSSTTYSSSALLSPTLSNTSSSSTSTTPQQQSHSILSYEEKKTSTEAETDEDILIKQMIGRAMKLTQQGDTRHAQHLLGIIHEKLSNKRKRDAAAASASSNSNDNEKIKMPLSNDFYSLPSLLDEEIQNHHHNNNKISPSESEQSNDYQNTNYFSYPPPPPLPPPPPPPPPPSSDINSTESVPITVSRIEQVQELLSNPSEVQDILKKLFSTNENPKFSPPEEYQMQSHLISPSSFYSHTSIPYNNTTIYPPSSCLNNQHQPLRVLPPSQPSTPIVGPQPYNSSLAFMQGNRRNLPPLQTPDRCFSSSNNKNNNQLQQQQPNRSFSYSSSSSAAPSNNNGIMPFLANPAPPPLSAPPLMKVNPSFQFPSPVSTPYEMNSSRWSNNNEQQQQQRGFHPFWCATCALGFPHQIAYQEHLGSHILCNVPGCSYTASEQLVRIHYQNIHENNARSRINNNIPYQTRPIQQSLEPPWSFMRM</sequence>
<proteinExistence type="predicted"/>
<dbReference type="PROSITE" id="PS00028">
    <property type="entry name" value="ZINC_FINGER_C2H2_1"/>
    <property type="match status" value="1"/>
</dbReference>
<evidence type="ECO:0000256" key="1">
    <source>
        <dbReference type="SAM" id="MobiDB-lite"/>
    </source>
</evidence>
<feature type="region of interest" description="Disordered" evidence="1">
    <location>
        <begin position="248"/>
        <end position="272"/>
    </location>
</feature>
<evidence type="ECO:0000313" key="3">
    <source>
        <dbReference type="EMBL" id="CAF3544129.1"/>
    </source>
</evidence>
<evidence type="ECO:0000313" key="4">
    <source>
        <dbReference type="Proteomes" id="UP000663844"/>
    </source>
</evidence>
<dbReference type="EMBL" id="CAJOAZ010000128">
    <property type="protein sequence ID" value="CAF3544129.1"/>
    <property type="molecule type" value="Genomic_DNA"/>
</dbReference>
<feature type="compositionally biased region" description="Low complexity" evidence="1">
    <location>
        <begin position="467"/>
        <end position="508"/>
    </location>
</feature>
<name>A0A818K0V2_9BILA</name>
<feature type="compositionally biased region" description="Low complexity" evidence="1">
    <location>
        <begin position="167"/>
        <end position="188"/>
    </location>
</feature>
<dbReference type="GO" id="GO:0030041">
    <property type="term" value="P:actin filament polymerization"/>
    <property type="evidence" value="ECO:0007669"/>
    <property type="project" value="TreeGrafter"/>
</dbReference>
<dbReference type="Proteomes" id="UP000663844">
    <property type="component" value="Unassembled WGS sequence"/>
</dbReference>
<dbReference type="PANTHER" id="PTHR45691:SF6">
    <property type="entry name" value="PROTEIN DIAPHANOUS"/>
    <property type="match status" value="1"/>
</dbReference>
<dbReference type="InterPro" id="IPR013087">
    <property type="entry name" value="Znf_C2H2_type"/>
</dbReference>
<comment type="caution">
    <text evidence="3">The sequence shown here is derived from an EMBL/GenBank/DDBJ whole genome shotgun (WGS) entry which is preliminary data.</text>
</comment>
<feature type="region of interest" description="Disordered" evidence="1">
    <location>
        <begin position="167"/>
        <end position="210"/>
    </location>
</feature>
<dbReference type="GO" id="GO:0005884">
    <property type="term" value="C:actin filament"/>
    <property type="evidence" value="ECO:0007669"/>
    <property type="project" value="TreeGrafter"/>
</dbReference>
<feature type="domain" description="C2H2-type" evidence="2">
    <location>
        <begin position="561"/>
        <end position="581"/>
    </location>
</feature>
<feature type="region of interest" description="Disordered" evidence="1">
    <location>
        <begin position="421"/>
        <end position="509"/>
    </location>
</feature>
<feature type="region of interest" description="Disordered" evidence="1">
    <location>
        <begin position="1"/>
        <end position="87"/>
    </location>
</feature>
<feature type="compositionally biased region" description="Low complexity" evidence="1">
    <location>
        <begin position="255"/>
        <end position="264"/>
    </location>
</feature>
<organism evidence="3 4">
    <name type="scientific">Adineta steineri</name>
    <dbReference type="NCBI Taxonomy" id="433720"/>
    <lineage>
        <taxon>Eukaryota</taxon>
        <taxon>Metazoa</taxon>
        <taxon>Spiralia</taxon>
        <taxon>Gnathifera</taxon>
        <taxon>Rotifera</taxon>
        <taxon>Eurotatoria</taxon>
        <taxon>Bdelloidea</taxon>
        <taxon>Adinetida</taxon>
        <taxon>Adinetidae</taxon>
        <taxon>Adineta</taxon>
    </lineage>
</organism>
<evidence type="ECO:0000259" key="2">
    <source>
        <dbReference type="PROSITE" id="PS00028"/>
    </source>
</evidence>